<dbReference type="Proteomes" id="UP000325315">
    <property type="component" value="Unassembled WGS sequence"/>
</dbReference>
<organism evidence="2 3">
    <name type="scientific">Gossypium australe</name>
    <dbReference type="NCBI Taxonomy" id="47621"/>
    <lineage>
        <taxon>Eukaryota</taxon>
        <taxon>Viridiplantae</taxon>
        <taxon>Streptophyta</taxon>
        <taxon>Embryophyta</taxon>
        <taxon>Tracheophyta</taxon>
        <taxon>Spermatophyta</taxon>
        <taxon>Magnoliopsida</taxon>
        <taxon>eudicotyledons</taxon>
        <taxon>Gunneridae</taxon>
        <taxon>Pentapetalae</taxon>
        <taxon>rosids</taxon>
        <taxon>malvids</taxon>
        <taxon>Malvales</taxon>
        <taxon>Malvaceae</taxon>
        <taxon>Malvoideae</taxon>
        <taxon>Gossypium</taxon>
    </lineage>
</organism>
<proteinExistence type="predicted"/>
<dbReference type="OrthoDB" id="1937287at2759"/>
<accession>A0A5B6X1B1</accession>
<feature type="compositionally biased region" description="Basic and acidic residues" evidence="1">
    <location>
        <begin position="151"/>
        <end position="162"/>
    </location>
</feature>
<evidence type="ECO:0000313" key="2">
    <source>
        <dbReference type="EMBL" id="KAA3487466.1"/>
    </source>
</evidence>
<evidence type="ECO:0000313" key="3">
    <source>
        <dbReference type="Proteomes" id="UP000325315"/>
    </source>
</evidence>
<name>A0A5B6X1B1_9ROSI</name>
<gene>
    <name evidence="2" type="ORF">EPI10_031289</name>
</gene>
<evidence type="ECO:0000256" key="1">
    <source>
        <dbReference type="SAM" id="MobiDB-lite"/>
    </source>
</evidence>
<dbReference type="EMBL" id="SMMG02000001">
    <property type="protein sequence ID" value="KAA3487466.1"/>
    <property type="molecule type" value="Genomic_DNA"/>
</dbReference>
<comment type="caution">
    <text evidence="2">The sequence shown here is derived from an EMBL/GenBank/DDBJ whole genome shotgun (WGS) entry which is preliminary data.</text>
</comment>
<sequence length="179" mass="20793">MGQLATELRNRPQETLPNDMKNPRNSGKKHCKEITLQSGIITLRFLTQVKNPSPPHPQRLQKRKQEAHFKKFLDVIKQLHINPLVEALEQMPNYVKCIKDIPSKKRSLGEFEIVALKKDCSAFLQNKLSSKFELGDDRDVSQVKCSEERNYPTKRLVENQSRHRDHSKTSQISVIPRTR</sequence>
<dbReference type="AlphaFoldDB" id="A0A5B6X1B1"/>
<feature type="region of interest" description="Disordered" evidence="1">
    <location>
        <begin position="1"/>
        <end position="28"/>
    </location>
</feature>
<evidence type="ECO:0008006" key="4">
    <source>
        <dbReference type="Google" id="ProtNLM"/>
    </source>
</evidence>
<feature type="region of interest" description="Disordered" evidence="1">
    <location>
        <begin position="151"/>
        <end position="179"/>
    </location>
</feature>
<reference evidence="3" key="1">
    <citation type="journal article" date="2019" name="Plant Biotechnol. J.">
        <title>Genome sequencing of the Australian wild diploid species Gossypium australe highlights disease resistance and delayed gland morphogenesis.</title>
        <authorList>
            <person name="Cai Y."/>
            <person name="Cai X."/>
            <person name="Wang Q."/>
            <person name="Wang P."/>
            <person name="Zhang Y."/>
            <person name="Cai C."/>
            <person name="Xu Y."/>
            <person name="Wang K."/>
            <person name="Zhou Z."/>
            <person name="Wang C."/>
            <person name="Geng S."/>
            <person name="Li B."/>
            <person name="Dong Q."/>
            <person name="Hou Y."/>
            <person name="Wang H."/>
            <person name="Ai P."/>
            <person name="Liu Z."/>
            <person name="Yi F."/>
            <person name="Sun M."/>
            <person name="An G."/>
            <person name="Cheng J."/>
            <person name="Zhang Y."/>
            <person name="Shi Q."/>
            <person name="Xie Y."/>
            <person name="Shi X."/>
            <person name="Chang Y."/>
            <person name="Huang F."/>
            <person name="Chen Y."/>
            <person name="Hong S."/>
            <person name="Mi L."/>
            <person name="Sun Q."/>
            <person name="Zhang L."/>
            <person name="Zhou B."/>
            <person name="Peng R."/>
            <person name="Zhang X."/>
            <person name="Liu F."/>
        </authorList>
    </citation>
    <scope>NUCLEOTIDE SEQUENCE [LARGE SCALE GENOMIC DNA]</scope>
    <source>
        <strain evidence="3">cv. PA1801</strain>
    </source>
</reference>
<protein>
    <recommendedName>
        <fullName evidence="4">Retrotransposon gag protein</fullName>
    </recommendedName>
</protein>
<keyword evidence="3" id="KW-1185">Reference proteome</keyword>